<name>A0A803PT07_CANSA</name>
<dbReference type="EMBL" id="UZAU01000589">
    <property type="status" value="NOT_ANNOTATED_CDS"/>
    <property type="molecule type" value="Genomic_DNA"/>
</dbReference>
<dbReference type="Gramene" id="evm.model.06.1076">
    <property type="protein sequence ID" value="cds.evm.model.06.1076"/>
    <property type="gene ID" value="evm.TU.06.1076"/>
</dbReference>
<dbReference type="EnsemblPlants" id="evm.model.06.1076">
    <property type="protein sequence ID" value="cds.evm.model.06.1076"/>
    <property type="gene ID" value="evm.TU.06.1076"/>
</dbReference>
<dbReference type="PANTHER" id="PTHR33116:SF84">
    <property type="entry name" value="RNA-DIRECTED DNA POLYMERASE"/>
    <property type="match status" value="1"/>
</dbReference>
<reference evidence="1" key="2">
    <citation type="submission" date="2021-03" db="UniProtKB">
        <authorList>
            <consortium name="EnsemblPlants"/>
        </authorList>
    </citation>
    <scope>IDENTIFICATION</scope>
</reference>
<evidence type="ECO:0000313" key="1">
    <source>
        <dbReference type="EnsemblPlants" id="cds.evm.model.06.1076"/>
    </source>
</evidence>
<accession>A0A803PT07</accession>
<evidence type="ECO:0000313" key="2">
    <source>
        <dbReference type="Proteomes" id="UP000596661"/>
    </source>
</evidence>
<proteinExistence type="predicted"/>
<dbReference type="AlphaFoldDB" id="A0A803PT07"/>
<keyword evidence="2" id="KW-1185">Reference proteome</keyword>
<reference evidence="1" key="1">
    <citation type="submission" date="2018-11" db="EMBL/GenBank/DDBJ databases">
        <authorList>
            <person name="Grassa J C."/>
        </authorList>
    </citation>
    <scope>NUCLEOTIDE SEQUENCE [LARGE SCALE GENOMIC DNA]</scope>
</reference>
<sequence>MAHNVMIVQDLLKNYKRKGVSPRCDIKVDISKAYDTVSWDFLEDLLNAYHLPSRPTKWKAKDCGIIIKKMRQRLHTWASRHLSYAGRVQLIHSVLLGLRNYWMSIFVLPHSVTKEVEKICRGFLWEWNGNRSKIHLASWEKVCLPKNYGGLGFKDGIRWNHAFWLSMFGLSLLKETCFGSNGVLQGVFVAGLSGVADCCCRLEKLASG</sequence>
<dbReference type="Proteomes" id="UP000596661">
    <property type="component" value="Chromosome 6"/>
</dbReference>
<organism evidence="1 2">
    <name type="scientific">Cannabis sativa</name>
    <name type="common">Hemp</name>
    <name type="synonym">Marijuana</name>
    <dbReference type="NCBI Taxonomy" id="3483"/>
    <lineage>
        <taxon>Eukaryota</taxon>
        <taxon>Viridiplantae</taxon>
        <taxon>Streptophyta</taxon>
        <taxon>Embryophyta</taxon>
        <taxon>Tracheophyta</taxon>
        <taxon>Spermatophyta</taxon>
        <taxon>Magnoliopsida</taxon>
        <taxon>eudicotyledons</taxon>
        <taxon>Gunneridae</taxon>
        <taxon>Pentapetalae</taxon>
        <taxon>rosids</taxon>
        <taxon>fabids</taxon>
        <taxon>Rosales</taxon>
        <taxon>Cannabaceae</taxon>
        <taxon>Cannabis</taxon>
    </lineage>
</organism>
<evidence type="ECO:0008006" key="3">
    <source>
        <dbReference type="Google" id="ProtNLM"/>
    </source>
</evidence>
<dbReference type="PANTHER" id="PTHR33116">
    <property type="entry name" value="REVERSE TRANSCRIPTASE ZINC-BINDING DOMAIN-CONTAINING PROTEIN-RELATED-RELATED"/>
    <property type="match status" value="1"/>
</dbReference>
<protein>
    <recommendedName>
        <fullName evidence="3">Reverse transcriptase domain-containing protein</fullName>
    </recommendedName>
</protein>